<gene>
    <name evidence="1" type="ORF">DSL99_2301</name>
</gene>
<dbReference type="EMBL" id="QOVL01000010">
    <property type="protein sequence ID" value="RXG29066.1"/>
    <property type="molecule type" value="Genomic_DNA"/>
</dbReference>
<reference evidence="1 2" key="1">
    <citation type="submission" date="2018-07" db="EMBL/GenBank/DDBJ databases">
        <title>Leeuwenhoekiella genomics.</title>
        <authorList>
            <person name="Tahon G."/>
            <person name="Willems A."/>
        </authorList>
    </citation>
    <scope>NUCLEOTIDE SEQUENCE [LARGE SCALE GENOMIC DNA]</scope>
    <source>
        <strain evidence="1 2">LMG 1345</strain>
    </source>
</reference>
<dbReference type="AlphaFoldDB" id="A0A4Q0PL66"/>
<dbReference type="Proteomes" id="UP000290608">
    <property type="component" value="Unassembled WGS sequence"/>
</dbReference>
<name>A0A4Q0PL66_9FLAO</name>
<proteinExistence type="predicted"/>
<accession>A0A4Q0PL66</accession>
<evidence type="ECO:0000313" key="1">
    <source>
        <dbReference type="EMBL" id="RXG29066.1"/>
    </source>
</evidence>
<organism evidence="1 2">
    <name type="scientific">Leeuwenhoekiella marinoflava</name>
    <dbReference type="NCBI Taxonomy" id="988"/>
    <lineage>
        <taxon>Bacteria</taxon>
        <taxon>Pseudomonadati</taxon>
        <taxon>Bacteroidota</taxon>
        <taxon>Flavobacteriia</taxon>
        <taxon>Flavobacteriales</taxon>
        <taxon>Flavobacteriaceae</taxon>
        <taxon>Leeuwenhoekiella</taxon>
    </lineage>
</organism>
<comment type="caution">
    <text evidence="1">The sequence shown here is derived from an EMBL/GenBank/DDBJ whole genome shotgun (WGS) entry which is preliminary data.</text>
</comment>
<dbReference type="STRING" id="1122159.SAMN02745246_02591"/>
<evidence type="ECO:0000313" key="2">
    <source>
        <dbReference type="Proteomes" id="UP000290608"/>
    </source>
</evidence>
<protein>
    <submittedName>
        <fullName evidence="1">Uncharacterized protein</fullName>
    </submittedName>
</protein>
<sequence>MYKLTLKAKTYYFLQVLYHYLFLNLQIKSLLRLKRFTVIFTFKKSNILYEVFFGIFRFETK</sequence>